<dbReference type="CDD" id="cd00609">
    <property type="entry name" value="AAT_like"/>
    <property type="match status" value="1"/>
</dbReference>
<dbReference type="EMBL" id="CP063849">
    <property type="protein sequence ID" value="QOY85318.1"/>
    <property type="molecule type" value="Genomic_DNA"/>
</dbReference>
<evidence type="ECO:0000256" key="4">
    <source>
        <dbReference type="ARBA" id="ARBA00022898"/>
    </source>
</evidence>
<evidence type="ECO:0000256" key="1">
    <source>
        <dbReference type="ARBA" id="ARBA00007970"/>
    </source>
</evidence>
<reference evidence="6 7" key="1">
    <citation type="submission" date="2020-10" db="EMBL/GenBank/DDBJ databases">
        <title>Complete genome sequence of Paludibaculum fermentans P105T, a facultatively anaerobic acidobacterium capable of dissimilatory Fe(III) reduction.</title>
        <authorList>
            <person name="Dedysh S.N."/>
            <person name="Beletsky A.V."/>
            <person name="Kulichevskaya I.S."/>
            <person name="Mardanov A.V."/>
            <person name="Ravin N.V."/>
        </authorList>
    </citation>
    <scope>NUCLEOTIDE SEQUENCE [LARGE SCALE GENOMIC DNA]</scope>
    <source>
        <strain evidence="6 7">P105</strain>
    </source>
</reference>
<dbReference type="KEGG" id="pfer:IRI77_21040"/>
<proteinExistence type="inferred from homology"/>
<gene>
    <name evidence="6" type="ORF">IRI77_21040</name>
</gene>
<name>A0A7S7NKH7_PALFE</name>
<dbReference type="PANTHER" id="PTHR43643:SF3">
    <property type="entry name" value="HISTIDINOL-PHOSPHATE AMINOTRANSFERASE"/>
    <property type="match status" value="1"/>
</dbReference>
<keyword evidence="4" id="KW-0663">Pyridoxal phosphate</keyword>
<evidence type="ECO:0000256" key="2">
    <source>
        <dbReference type="ARBA" id="ARBA00022576"/>
    </source>
</evidence>
<comment type="similarity">
    <text evidence="1">Belongs to the class-II pyridoxal-phosphate-dependent aminotransferase family. Histidinol-phosphate aminotransferase subfamily.</text>
</comment>
<dbReference type="Gene3D" id="3.40.640.10">
    <property type="entry name" value="Type I PLP-dependent aspartate aminotransferase-like (Major domain)"/>
    <property type="match status" value="1"/>
</dbReference>
<evidence type="ECO:0000313" key="6">
    <source>
        <dbReference type="EMBL" id="QOY85318.1"/>
    </source>
</evidence>
<dbReference type="PANTHER" id="PTHR43643">
    <property type="entry name" value="HISTIDINOL-PHOSPHATE AMINOTRANSFERASE 2"/>
    <property type="match status" value="1"/>
</dbReference>
<accession>A0A7S7NKH7</accession>
<keyword evidence="3 6" id="KW-0808">Transferase</keyword>
<sequence>MRTGVCGSSDPLHRTVLAFCSPSRSFVVANPGYEAGERAAEFIGAPVHRVPLTKSYGHDVKAMLAAGGSGAGVFYVCNPNNPTGTLTAREDIEYLVKNKPAGSIVMVDEAYIHFSDAKRCTDMVAAGKDVIVLRTFSKIYGMAGLRAGAAFGRPDLLSKMLGFGTGYTPSTGMVGASVSLSVKDLVPQRKKYTQDVREGVFSWMTQKGYSFVPSVSNKFMVDVKRPAREVIASMAKQNVYVGRAWPIWPTQVRVTVGTREEMEKFKSAFERVMA</sequence>
<evidence type="ECO:0000313" key="7">
    <source>
        <dbReference type="Proteomes" id="UP000593892"/>
    </source>
</evidence>
<organism evidence="6 7">
    <name type="scientific">Paludibaculum fermentans</name>
    <dbReference type="NCBI Taxonomy" id="1473598"/>
    <lineage>
        <taxon>Bacteria</taxon>
        <taxon>Pseudomonadati</taxon>
        <taxon>Acidobacteriota</taxon>
        <taxon>Terriglobia</taxon>
        <taxon>Bryobacterales</taxon>
        <taxon>Bryobacteraceae</taxon>
        <taxon>Paludibaculum</taxon>
    </lineage>
</organism>
<dbReference type="InterPro" id="IPR050106">
    <property type="entry name" value="HistidinolP_aminotransfase"/>
</dbReference>
<keyword evidence="7" id="KW-1185">Reference proteome</keyword>
<dbReference type="Gene3D" id="3.90.1150.10">
    <property type="entry name" value="Aspartate Aminotransferase, domain 1"/>
    <property type="match status" value="1"/>
</dbReference>
<dbReference type="InterPro" id="IPR015422">
    <property type="entry name" value="PyrdxlP-dep_Trfase_small"/>
</dbReference>
<dbReference type="InterPro" id="IPR015421">
    <property type="entry name" value="PyrdxlP-dep_Trfase_major"/>
</dbReference>
<dbReference type="Pfam" id="PF00155">
    <property type="entry name" value="Aminotran_1_2"/>
    <property type="match status" value="1"/>
</dbReference>
<feature type="domain" description="Aminotransferase class I/classII large" evidence="5">
    <location>
        <begin position="15"/>
        <end position="265"/>
    </location>
</feature>
<dbReference type="Proteomes" id="UP000593892">
    <property type="component" value="Chromosome"/>
</dbReference>
<dbReference type="AlphaFoldDB" id="A0A7S7NKH7"/>
<evidence type="ECO:0000259" key="5">
    <source>
        <dbReference type="Pfam" id="PF00155"/>
    </source>
</evidence>
<dbReference type="GO" id="GO:0030170">
    <property type="term" value="F:pyridoxal phosphate binding"/>
    <property type="evidence" value="ECO:0007669"/>
    <property type="project" value="InterPro"/>
</dbReference>
<evidence type="ECO:0000256" key="3">
    <source>
        <dbReference type="ARBA" id="ARBA00022679"/>
    </source>
</evidence>
<dbReference type="SUPFAM" id="SSF53383">
    <property type="entry name" value="PLP-dependent transferases"/>
    <property type="match status" value="1"/>
</dbReference>
<keyword evidence="2 6" id="KW-0032">Aminotransferase</keyword>
<dbReference type="InterPro" id="IPR004839">
    <property type="entry name" value="Aminotransferase_I/II_large"/>
</dbReference>
<dbReference type="InterPro" id="IPR015424">
    <property type="entry name" value="PyrdxlP-dep_Trfase"/>
</dbReference>
<dbReference type="GO" id="GO:0008483">
    <property type="term" value="F:transaminase activity"/>
    <property type="evidence" value="ECO:0007669"/>
    <property type="project" value="UniProtKB-KW"/>
</dbReference>
<protein>
    <submittedName>
        <fullName evidence="6">Aminotransferase class I/II-fold pyridoxal phosphate-dependent enzyme</fullName>
    </submittedName>
</protein>